<dbReference type="SUPFAM" id="SSF56672">
    <property type="entry name" value="DNA/RNA polymerases"/>
    <property type="match status" value="1"/>
</dbReference>
<evidence type="ECO:0000256" key="1">
    <source>
        <dbReference type="SAM" id="MobiDB-lite"/>
    </source>
</evidence>
<evidence type="ECO:0000313" key="3">
    <source>
        <dbReference type="Proteomes" id="UP000827092"/>
    </source>
</evidence>
<reference evidence="2 3" key="1">
    <citation type="journal article" date="2022" name="Nat. Ecol. Evol.">
        <title>A masculinizing supergene underlies an exaggerated male reproductive morph in a spider.</title>
        <authorList>
            <person name="Hendrickx F."/>
            <person name="De Corte Z."/>
            <person name="Sonet G."/>
            <person name="Van Belleghem S.M."/>
            <person name="Kostlbacher S."/>
            <person name="Vangestel C."/>
        </authorList>
    </citation>
    <scope>NUCLEOTIDE SEQUENCE [LARGE SCALE GENOMIC DNA]</scope>
    <source>
        <strain evidence="2">W744_W776</strain>
    </source>
</reference>
<accession>A0AAV6TQ81</accession>
<dbReference type="Gene3D" id="3.10.10.10">
    <property type="entry name" value="HIV Type 1 Reverse Transcriptase, subunit A, domain 1"/>
    <property type="match status" value="1"/>
</dbReference>
<organism evidence="2 3">
    <name type="scientific">Oedothorax gibbosus</name>
    <dbReference type="NCBI Taxonomy" id="931172"/>
    <lineage>
        <taxon>Eukaryota</taxon>
        <taxon>Metazoa</taxon>
        <taxon>Ecdysozoa</taxon>
        <taxon>Arthropoda</taxon>
        <taxon>Chelicerata</taxon>
        <taxon>Arachnida</taxon>
        <taxon>Araneae</taxon>
        <taxon>Araneomorphae</taxon>
        <taxon>Entelegynae</taxon>
        <taxon>Araneoidea</taxon>
        <taxon>Linyphiidae</taxon>
        <taxon>Erigoninae</taxon>
        <taxon>Oedothorax</taxon>
    </lineage>
</organism>
<gene>
    <name evidence="2" type="ORF">JTE90_008228</name>
</gene>
<dbReference type="Proteomes" id="UP000827092">
    <property type="component" value="Unassembled WGS sequence"/>
</dbReference>
<proteinExistence type="predicted"/>
<dbReference type="AlphaFoldDB" id="A0AAV6TQ81"/>
<dbReference type="InterPro" id="IPR043502">
    <property type="entry name" value="DNA/RNA_pol_sf"/>
</dbReference>
<name>A0AAV6TQ81_9ARAC</name>
<dbReference type="GO" id="GO:0071897">
    <property type="term" value="P:DNA biosynthetic process"/>
    <property type="evidence" value="ECO:0007669"/>
    <property type="project" value="UniProtKB-ARBA"/>
</dbReference>
<dbReference type="EMBL" id="JAFNEN010001603">
    <property type="protein sequence ID" value="KAG8173611.1"/>
    <property type="molecule type" value="Genomic_DNA"/>
</dbReference>
<sequence length="71" mass="8294">MTFLTSIKQRKDRDAPKVKHKINTDDSPPIKQRPYRISPAEMRVIEDEVHKMFKADVIQQSESPWPSLSCL</sequence>
<keyword evidence="3" id="KW-1185">Reference proteome</keyword>
<evidence type="ECO:0000313" key="2">
    <source>
        <dbReference type="EMBL" id="KAG8173611.1"/>
    </source>
</evidence>
<comment type="caution">
    <text evidence="2">The sequence shown here is derived from an EMBL/GenBank/DDBJ whole genome shotgun (WGS) entry which is preliminary data.</text>
</comment>
<feature type="region of interest" description="Disordered" evidence="1">
    <location>
        <begin position="1"/>
        <end position="35"/>
    </location>
</feature>
<protein>
    <submittedName>
        <fullName evidence="2">Uncharacterized protein</fullName>
    </submittedName>
</protein>